<reference evidence="3 4" key="1">
    <citation type="submission" date="2017-03" db="EMBL/GenBank/DDBJ databases">
        <title>Genomes of endolithic fungi from Antarctica.</title>
        <authorList>
            <person name="Coleine C."/>
            <person name="Masonjones S."/>
            <person name="Stajich J.E."/>
        </authorList>
    </citation>
    <scope>NUCLEOTIDE SEQUENCE [LARGE SCALE GENOMIC DNA]</scope>
    <source>
        <strain evidence="3 4">CCFEE 5187</strain>
    </source>
</reference>
<evidence type="ECO:0000313" key="4">
    <source>
        <dbReference type="Proteomes" id="UP000308768"/>
    </source>
</evidence>
<dbReference type="EMBL" id="NAJN01000112">
    <property type="protein sequence ID" value="TKA79150.1"/>
    <property type="molecule type" value="Genomic_DNA"/>
</dbReference>
<name>A0A4U0XP40_9PEZI</name>
<accession>A0A4U0XP40</accession>
<gene>
    <name evidence="3" type="ORF">B0A49_01332</name>
</gene>
<proteinExistence type="predicted"/>
<feature type="region of interest" description="Disordered" evidence="1">
    <location>
        <begin position="198"/>
        <end position="255"/>
    </location>
</feature>
<dbReference type="AlphaFoldDB" id="A0A4U0XP40"/>
<evidence type="ECO:0000313" key="3">
    <source>
        <dbReference type="EMBL" id="TKA79150.1"/>
    </source>
</evidence>
<comment type="caution">
    <text evidence="3">The sequence shown here is derived from an EMBL/GenBank/DDBJ whole genome shotgun (WGS) entry which is preliminary data.</text>
</comment>
<protein>
    <recommendedName>
        <fullName evidence="2">DUF7918 domain-containing protein</fullName>
    </recommendedName>
</protein>
<dbReference type="InterPro" id="IPR057678">
    <property type="entry name" value="DUF7918"/>
</dbReference>
<dbReference type="Pfam" id="PF25534">
    <property type="entry name" value="DUF7918"/>
    <property type="match status" value="1"/>
</dbReference>
<dbReference type="OrthoDB" id="3364132at2759"/>
<organism evidence="3 4">
    <name type="scientific">Cryomyces minteri</name>
    <dbReference type="NCBI Taxonomy" id="331657"/>
    <lineage>
        <taxon>Eukaryota</taxon>
        <taxon>Fungi</taxon>
        <taxon>Dikarya</taxon>
        <taxon>Ascomycota</taxon>
        <taxon>Pezizomycotina</taxon>
        <taxon>Dothideomycetes</taxon>
        <taxon>Dothideomycetes incertae sedis</taxon>
        <taxon>Cryomyces</taxon>
    </lineage>
</organism>
<feature type="domain" description="DUF7918" evidence="2">
    <location>
        <begin position="79"/>
        <end position="119"/>
    </location>
</feature>
<dbReference type="Proteomes" id="UP000308768">
    <property type="component" value="Unassembled WGS sequence"/>
</dbReference>
<evidence type="ECO:0000259" key="2">
    <source>
        <dbReference type="Pfam" id="PF25534"/>
    </source>
</evidence>
<sequence length="255" mass="28491">MPVGPTMPVELMAAVFVQEQETSKYVEVYTMVVGTAVPTSIPPVARGMVTEDKEEPEEAVAEAEPDRDFDMAILEDVPGIEVAITVNGNDLKEHEEDDTVNEPKTVTKYIEATSGVNFGSSGDLRVEEDNAHIQKIGTIERVRKRKDLTGSVVEALKNLRIIGRTPMPVPLEECPLEELSADQLREIIRQKKDEMLRRIKPEGLERKTKREGSENGASQRKKPRIAPEYLEIDDDGTVREIKPPTQTAIRESFGR</sequence>
<feature type="compositionally biased region" description="Basic and acidic residues" evidence="1">
    <location>
        <begin position="198"/>
        <end position="213"/>
    </location>
</feature>
<evidence type="ECO:0000256" key="1">
    <source>
        <dbReference type="SAM" id="MobiDB-lite"/>
    </source>
</evidence>
<keyword evidence="4" id="KW-1185">Reference proteome</keyword>